<dbReference type="AlphaFoldDB" id="A0A4Y9J921"/>
<dbReference type="InterPro" id="IPR050194">
    <property type="entry name" value="Glycosyltransferase_grp1"/>
</dbReference>
<reference evidence="3 4" key="1">
    <citation type="submission" date="2019-03" db="EMBL/GenBank/DDBJ databases">
        <title>Diversity of the mouse oral microbiome.</title>
        <authorList>
            <person name="Joseph S."/>
            <person name="Aduse-Opoku J."/>
            <person name="Curtis M."/>
            <person name="Wade W."/>
            <person name="Hashim A."/>
        </authorList>
    </citation>
    <scope>NUCLEOTIDE SEQUENCE [LARGE SCALE GENOMIC DNA]</scope>
    <source>
        <strain evidence="3 4">WM131</strain>
    </source>
</reference>
<dbReference type="InterPro" id="IPR001296">
    <property type="entry name" value="Glyco_trans_1"/>
</dbReference>
<evidence type="ECO:0000256" key="1">
    <source>
        <dbReference type="SAM" id="Coils"/>
    </source>
</evidence>
<feature type="coiled-coil region" evidence="1">
    <location>
        <begin position="521"/>
        <end position="572"/>
    </location>
</feature>
<evidence type="ECO:0000259" key="2">
    <source>
        <dbReference type="Pfam" id="PF00534"/>
    </source>
</evidence>
<accession>A0A4Y9J921</accession>
<evidence type="ECO:0000313" key="4">
    <source>
        <dbReference type="Proteomes" id="UP000297253"/>
    </source>
</evidence>
<dbReference type="SUPFAM" id="SSF53756">
    <property type="entry name" value="UDP-Glycosyltransferase/glycogen phosphorylase"/>
    <property type="match status" value="1"/>
</dbReference>
<dbReference type="PANTHER" id="PTHR45947:SF3">
    <property type="entry name" value="SULFOQUINOVOSYL TRANSFERASE SQD2"/>
    <property type="match status" value="1"/>
</dbReference>
<dbReference type="RefSeq" id="WP_135182247.1">
    <property type="nucleotide sequence ID" value="NZ_SPPD01000010.1"/>
</dbReference>
<protein>
    <submittedName>
        <fullName evidence="3">Glycosyltransferase</fullName>
    </submittedName>
</protein>
<keyword evidence="3" id="KW-0808">Transferase</keyword>
<dbReference type="EMBL" id="SPPD01000010">
    <property type="protein sequence ID" value="TFU97520.1"/>
    <property type="molecule type" value="Genomic_DNA"/>
</dbReference>
<name>A0A4Y9J921_9STRE</name>
<evidence type="ECO:0000313" key="3">
    <source>
        <dbReference type="EMBL" id="TFU97520.1"/>
    </source>
</evidence>
<dbReference type="OrthoDB" id="199095at2"/>
<feature type="domain" description="Glycosyl transferase family 1" evidence="2">
    <location>
        <begin position="195"/>
        <end position="347"/>
    </location>
</feature>
<gene>
    <name evidence="3" type="ORF">E4T82_07600</name>
</gene>
<dbReference type="Gene3D" id="3.40.50.2000">
    <property type="entry name" value="Glycogen Phosphorylase B"/>
    <property type="match status" value="2"/>
</dbReference>
<organism evidence="3 4">
    <name type="scientific">Streptococcus cuniculi</name>
    <dbReference type="NCBI Taxonomy" id="1432788"/>
    <lineage>
        <taxon>Bacteria</taxon>
        <taxon>Bacillati</taxon>
        <taxon>Bacillota</taxon>
        <taxon>Bacilli</taxon>
        <taxon>Lactobacillales</taxon>
        <taxon>Streptococcaceae</taxon>
        <taxon>Streptococcus</taxon>
    </lineage>
</organism>
<dbReference type="PANTHER" id="PTHR45947">
    <property type="entry name" value="SULFOQUINOVOSYL TRANSFERASE SQD2"/>
    <property type="match status" value="1"/>
</dbReference>
<dbReference type="Proteomes" id="UP000297253">
    <property type="component" value="Unassembled WGS sequence"/>
</dbReference>
<keyword evidence="1" id="KW-0175">Coiled coil</keyword>
<proteinExistence type="predicted"/>
<comment type="caution">
    <text evidence="3">The sequence shown here is derived from an EMBL/GenBank/DDBJ whole genome shotgun (WGS) entry which is preliminary data.</text>
</comment>
<sequence length="589" mass="68275">MNKRILFVSPTGTLDNGAEKSIVNLMIYLADMGYQIFNVYPDNQHETKEKYVQELENHQVKLFPIPTVKWWWPEAPGAVPFLKTEQVLSYQQAVFSIRKIIKDENIQLVISNTANVFQGSLAAACEAVPHFWLIHEFPVKEFEYYREKLEFMAQSSAGIFAVHGNLFATLKTLFPDSVDIQSFIPYSHLESTHLQESKERRIVSVGRINENKNQLELIKAYHQLAQSQYPLVFIGDWDEEYKVLCDAYIEEHGLANIHFLGHKHHPWEWVTQSDICVFNSQSETFSLVFVEAVLNGVPVIVSNNLGYQSAHQFLNAGTLYPLGNVDQLTRCLRECLEQFETYKKCSLAQQEMAQEKYRIESCYAHILAAIKGNPEVSTQGIHAIRYLLGEVNHQQLQSIVEEQSITVYFEKEGAFSEDNKAVYPLDISGNIEIELPIDCQRIRIDLTERPSFYAQVQLLTLDYDTSLLPMFTNGLVYRDSYIFPNSDPQIIFQVPSVYGRRLQLSYQLYEIDSTISDDYIGKQLAQELLDLRQKVKQMEAHEVRYQQEHLAIQRLEEQVLALTNQYNRVIASRRWTIPTKLINFFRRKK</sequence>
<dbReference type="Pfam" id="PF00534">
    <property type="entry name" value="Glycos_transf_1"/>
    <property type="match status" value="1"/>
</dbReference>
<dbReference type="GO" id="GO:0016757">
    <property type="term" value="F:glycosyltransferase activity"/>
    <property type="evidence" value="ECO:0007669"/>
    <property type="project" value="InterPro"/>
</dbReference>